<dbReference type="SUPFAM" id="SSF56601">
    <property type="entry name" value="beta-lactamase/transpeptidase-like"/>
    <property type="match status" value="1"/>
</dbReference>
<reference evidence="7 8" key="1">
    <citation type="submission" date="2019-08" db="EMBL/GenBank/DDBJ databases">
        <title>Complete genome sequence of Arcobacter acticola.</title>
        <authorList>
            <person name="Miller W."/>
        </authorList>
    </citation>
    <scope>NUCLEOTIDE SEQUENCE [LARGE SCALE GENOMIC DNA]</scope>
    <source>
        <strain evidence="7 8">KCTC 52212</strain>
    </source>
</reference>
<sequence>MNYQAILEEIEKEIQALFSEGKVADYIPALAKVDPNQFIMSVRLFDGTSFGVGDVNSKFSIQSISKVFTFTLALHQYGRDLYQRVGHEPSGDPFNSLVQLEYENGIPRNPFINAGAIVTTDTLVSIHKKYTFKFILDFIKKVANDDTITYDKDIYKSELENGFKNFALINMIKSYNNIHNKIDTVINTYFKQCSIMMSTSQLAQSMQYIANHGVNPLTNERLISISKAKRTSSLMLTCGHYDASGDFAYKVGLPGKSGVGGGIVAIVPQKMSICVYSPKLNAQGNSLIGTKALELFTSKTGLSIF</sequence>
<dbReference type="HAMAP" id="MF_00313">
    <property type="entry name" value="Glutaminase"/>
    <property type="match status" value="1"/>
</dbReference>
<comment type="subunit">
    <text evidence="2 6">Homotetramer.</text>
</comment>
<keyword evidence="4 6" id="KW-0378">Hydrolase</keyword>
<evidence type="ECO:0000256" key="4">
    <source>
        <dbReference type="ARBA" id="ARBA00022801"/>
    </source>
</evidence>
<evidence type="ECO:0000313" key="7">
    <source>
        <dbReference type="EMBL" id="QKE30076.1"/>
    </source>
</evidence>
<comment type="similarity">
    <text evidence="1 6">Belongs to the glutaminase family.</text>
</comment>
<dbReference type="GO" id="GO:0006543">
    <property type="term" value="P:L-glutamine catabolic process"/>
    <property type="evidence" value="ECO:0007669"/>
    <property type="project" value="TreeGrafter"/>
</dbReference>
<dbReference type="KEGG" id="paco:AACT_3026"/>
<evidence type="ECO:0000313" key="8">
    <source>
        <dbReference type="Proteomes" id="UP000503483"/>
    </source>
</evidence>
<dbReference type="NCBIfam" id="NF002133">
    <property type="entry name" value="PRK00971.1-2"/>
    <property type="match status" value="1"/>
</dbReference>
<feature type="binding site" evidence="6">
    <location>
        <position position="158"/>
    </location>
    <ligand>
        <name>substrate</name>
    </ligand>
</feature>
<feature type="binding site" evidence="6">
    <location>
        <position position="189"/>
    </location>
    <ligand>
        <name>substrate</name>
    </ligand>
</feature>
<evidence type="ECO:0000256" key="5">
    <source>
        <dbReference type="ARBA" id="ARBA00049534"/>
    </source>
</evidence>
<evidence type="ECO:0000256" key="2">
    <source>
        <dbReference type="ARBA" id="ARBA00011881"/>
    </source>
</evidence>
<evidence type="ECO:0000256" key="3">
    <source>
        <dbReference type="ARBA" id="ARBA00012918"/>
    </source>
</evidence>
<gene>
    <name evidence="6 7" type="primary">glsA</name>
    <name evidence="7" type="ORF">AACT_3026</name>
</gene>
<dbReference type="PANTHER" id="PTHR12544">
    <property type="entry name" value="GLUTAMINASE"/>
    <property type="match status" value="1"/>
</dbReference>
<proteinExistence type="inferred from homology"/>
<feature type="binding site" evidence="6">
    <location>
        <position position="165"/>
    </location>
    <ligand>
        <name>substrate</name>
    </ligand>
</feature>
<dbReference type="InterPro" id="IPR012338">
    <property type="entry name" value="Beta-lactam/transpept-like"/>
</dbReference>
<dbReference type="Proteomes" id="UP000503483">
    <property type="component" value="Chromosome"/>
</dbReference>
<organism evidence="7 8">
    <name type="scientific">Arcobacter acticola</name>
    <dbReference type="NCBI Taxonomy" id="1849015"/>
    <lineage>
        <taxon>Bacteria</taxon>
        <taxon>Pseudomonadati</taxon>
        <taxon>Campylobacterota</taxon>
        <taxon>Epsilonproteobacteria</taxon>
        <taxon>Campylobacterales</taxon>
        <taxon>Arcobacteraceae</taxon>
        <taxon>Arcobacter</taxon>
    </lineage>
</organism>
<feature type="binding site" evidence="6">
    <location>
        <position position="63"/>
    </location>
    <ligand>
        <name>substrate</name>
    </ligand>
</feature>
<name>A0A6M8EKY8_9BACT</name>
<dbReference type="Gene3D" id="3.40.710.10">
    <property type="entry name" value="DD-peptidase/beta-lactamase superfamily"/>
    <property type="match status" value="1"/>
</dbReference>
<dbReference type="RefSeq" id="WP_172128445.1">
    <property type="nucleotide sequence ID" value="NZ_CP042652.1"/>
</dbReference>
<protein>
    <recommendedName>
        <fullName evidence="3 6">Glutaminase</fullName>
        <ecNumber evidence="3 6">3.5.1.2</ecNumber>
    </recommendedName>
</protein>
<feature type="binding site" evidence="6">
    <location>
        <position position="113"/>
    </location>
    <ligand>
        <name>substrate</name>
    </ligand>
</feature>
<evidence type="ECO:0000256" key="6">
    <source>
        <dbReference type="HAMAP-Rule" id="MF_00313"/>
    </source>
</evidence>
<accession>A0A6M8EKY8</accession>
<comment type="catalytic activity">
    <reaction evidence="5 6">
        <text>L-glutamine + H2O = L-glutamate + NH4(+)</text>
        <dbReference type="Rhea" id="RHEA:15889"/>
        <dbReference type="ChEBI" id="CHEBI:15377"/>
        <dbReference type="ChEBI" id="CHEBI:28938"/>
        <dbReference type="ChEBI" id="CHEBI:29985"/>
        <dbReference type="ChEBI" id="CHEBI:58359"/>
        <dbReference type="EC" id="3.5.1.2"/>
    </reaction>
</comment>
<feature type="binding site" evidence="6">
    <location>
        <position position="241"/>
    </location>
    <ligand>
        <name>substrate</name>
    </ligand>
</feature>
<dbReference type="Pfam" id="PF04960">
    <property type="entry name" value="Glutaminase"/>
    <property type="match status" value="1"/>
</dbReference>
<dbReference type="GO" id="GO:0006537">
    <property type="term" value="P:glutamate biosynthetic process"/>
    <property type="evidence" value="ECO:0007669"/>
    <property type="project" value="TreeGrafter"/>
</dbReference>
<dbReference type="InterPro" id="IPR015868">
    <property type="entry name" value="Glutaminase"/>
</dbReference>
<dbReference type="NCBIfam" id="TIGR03814">
    <property type="entry name" value="Gln_ase"/>
    <property type="match status" value="1"/>
</dbReference>
<dbReference type="EC" id="3.5.1.2" evidence="3 6"/>
<keyword evidence="6" id="KW-0007">Acetylation</keyword>
<keyword evidence="8" id="KW-1185">Reference proteome</keyword>
<feature type="binding site" evidence="6">
    <location>
        <position position="259"/>
    </location>
    <ligand>
        <name>substrate</name>
    </ligand>
</feature>
<dbReference type="PANTHER" id="PTHR12544:SF29">
    <property type="entry name" value="GLUTAMINASE"/>
    <property type="match status" value="1"/>
</dbReference>
<dbReference type="GO" id="GO:0004359">
    <property type="term" value="F:glutaminase activity"/>
    <property type="evidence" value="ECO:0007669"/>
    <property type="project" value="UniProtKB-UniRule"/>
</dbReference>
<dbReference type="FunFam" id="3.40.710.10:FF:000005">
    <property type="entry name" value="Glutaminase"/>
    <property type="match status" value="1"/>
</dbReference>
<evidence type="ECO:0000256" key="1">
    <source>
        <dbReference type="ARBA" id="ARBA00011076"/>
    </source>
</evidence>
<dbReference type="EMBL" id="CP042652">
    <property type="protein sequence ID" value="QKE30076.1"/>
    <property type="molecule type" value="Genomic_DNA"/>
</dbReference>
<dbReference type="AlphaFoldDB" id="A0A6M8EKY8"/>